<organism evidence="5 6">
    <name type="scientific">Peptidiphaga gingivicola</name>
    <dbReference type="NCBI Taxonomy" id="2741497"/>
    <lineage>
        <taxon>Bacteria</taxon>
        <taxon>Bacillati</taxon>
        <taxon>Actinomycetota</taxon>
        <taxon>Actinomycetes</taxon>
        <taxon>Actinomycetales</taxon>
        <taxon>Actinomycetaceae</taxon>
        <taxon>Peptidiphaga</taxon>
    </lineage>
</organism>
<protein>
    <submittedName>
        <fullName evidence="5">Glycogen debranching enzyme</fullName>
    </submittedName>
</protein>
<dbReference type="Gene3D" id="2.60.40.1180">
    <property type="entry name" value="Golgi alpha-mannosidase II"/>
    <property type="match status" value="1"/>
</dbReference>
<dbReference type="SUPFAM" id="SSF51011">
    <property type="entry name" value="Glycosyl hydrolase domain"/>
    <property type="match status" value="1"/>
</dbReference>
<proteinExistence type="inferred from homology"/>
<evidence type="ECO:0000256" key="3">
    <source>
        <dbReference type="ARBA" id="ARBA00023295"/>
    </source>
</evidence>
<gene>
    <name evidence="5" type="ORF">A4H34_08160</name>
</gene>
<keyword evidence="3" id="KW-0326">Glycosidase</keyword>
<dbReference type="InterPro" id="IPR014756">
    <property type="entry name" value="Ig_E-set"/>
</dbReference>
<dbReference type="Gene3D" id="3.20.20.80">
    <property type="entry name" value="Glycosidases"/>
    <property type="match status" value="1"/>
</dbReference>
<dbReference type="Pfam" id="PF00128">
    <property type="entry name" value="Alpha-amylase"/>
    <property type="match status" value="1"/>
</dbReference>
<keyword evidence="2" id="KW-0378">Hydrolase</keyword>
<dbReference type="STRING" id="1823756.A4H34_08160"/>
<dbReference type="AlphaFoldDB" id="A0A179B1R6"/>
<dbReference type="SUPFAM" id="SSF81296">
    <property type="entry name" value="E set domains"/>
    <property type="match status" value="1"/>
</dbReference>
<dbReference type="InterPro" id="IPR006047">
    <property type="entry name" value="GH13_cat_dom"/>
</dbReference>
<dbReference type="InterPro" id="IPR044505">
    <property type="entry name" value="GlgX_Isoamylase_N_E_set"/>
</dbReference>
<reference evidence="5 6" key="1">
    <citation type="submission" date="2016-04" db="EMBL/GenBank/DDBJ databases">
        <title>Peptidophaga gingivicola gen. nov., sp. nov., isolated from human subgingival plaque.</title>
        <authorList>
            <person name="Beall C.J."/>
            <person name="Mokrzan E.M."/>
            <person name="Griffen A.L."/>
            <person name="Leys E.J."/>
        </authorList>
    </citation>
    <scope>NUCLEOTIDE SEQUENCE [LARGE SCALE GENOMIC DNA]</scope>
    <source>
        <strain evidence="5 6">BA112</strain>
    </source>
</reference>
<dbReference type="GO" id="GO:0005980">
    <property type="term" value="P:glycogen catabolic process"/>
    <property type="evidence" value="ECO:0007669"/>
    <property type="project" value="InterPro"/>
</dbReference>
<keyword evidence="6" id="KW-1185">Reference proteome</keyword>
<comment type="caution">
    <text evidence="5">The sequence shown here is derived from an EMBL/GenBank/DDBJ whole genome shotgun (WGS) entry which is preliminary data.</text>
</comment>
<dbReference type="Gene3D" id="2.60.40.10">
    <property type="entry name" value="Immunoglobulins"/>
    <property type="match status" value="1"/>
</dbReference>
<dbReference type="EMBL" id="LVZK01000002">
    <property type="protein sequence ID" value="OAP85632.1"/>
    <property type="molecule type" value="Genomic_DNA"/>
</dbReference>
<dbReference type="CDD" id="cd11326">
    <property type="entry name" value="AmyAc_Glg_debranch"/>
    <property type="match status" value="1"/>
</dbReference>
<dbReference type="CDD" id="cd02856">
    <property type="entry name" value="E_set_GDE_Isoamylase_N"/>
    <property type="match status" value="1"/>
</dbReference>
<feature type="domain" description="Glycosyl hydrolase family 13 catalytic" evidence="4">
    <location>
        <begin position="175"/>
        <end position="592"/>
    </location>
</feature>
<sequence length="724" mass="79643">MPTEHAVRSPVAAGAHVVGSGTDFALMAPHASSVMLCLFDGDDTSGERRFALHSLGQGLWAGHVPGVSVGQRYGYRVAGRWAPELGLLHNPAKLLLDPYAKAVTRAPILDGALFSPGFSLDRSRILDPDPLDSAPFMSLGVVTEPEESVTHHPRIPWRNTVIYECHVKGITALCEGIPEELRGTYAGLAHPAAVDYLKRLGITAVELLPIQAKMDETFLADIGLTNYWGYSTLDFFAPEPSYATQAAQEAGPQAVIDEVKGMVAALHEAGIEVILDVVYNHTCEGGGDGPTISWRGIDNTSYYMAQPDNPGRLMDTTGCGNSLDFRRRSVLLLALNSLRYWADKIGVDGFRFDLAVTLGRNGEHFDTNHPFLMAMLTDPILGSLKLVNEPWDLGPFGWRTGQFPAPMADWNDHFRNTMRSFWVADPRVLAHGGSGGDLRDIATRLAGSADLFGHGRIPGGRGVYASINFITAHDGFTLHDLVSYDAKHNEANREDNRDGTTNNLSWNFGFEGATDAPGPVKAERRKAMRNLLGTLILSAGTPMITAGDEFGRTQKGNNNAYCQDNELTWVNWDLAPWQRDLWETTAFLLRLRRESNACRPTGFYTETSYKDDVLTDLDWFDAEGNTMPQYLWFDRGYRTIQMLRSGRGKDNDVLVILNGSPHDKEIHLPEGRGTIFRLAWDSAWERPKANQPSYAPGARTSIGALSMQVYTAPPKPRETAAPAD</sequence>
<evidence type="ECO:0000256" key="2">
    <source>
        <dbReference type="ARBA" id="ARBA00022801"/>
    </source>
</evidence>
<dbReference type="InterPro" id="IPR013780">
    <property type="entry name" value="Glyco_hydro_b"/>
</dbReference>
<evidence type="ECO:0000313" key="5">
    <source>
        <dbReference type="EMBL" id="OAP85632.1"/>
    </source>
</evidence>
<dbReference type="InterPro" id="IPR011837">
    <property type="entry name" value="Glycogen_debranch_GlgX"/>
</dbReference>
<dbReference type="GO" id="GO:0004135">
    <property type="term" value="F:amylo-alpha-1,6-glucosidase activity"/>
    <property type="evidence" value="ECO:0007669"/>
    <property type="project" value="InterPro"/>
</dbReference>
<dbReference type="NCBIfam" id="TIGR02100">
    <property type="entry name" value="glgX_debranch"/>
    <property type="match status" value="1"/>
</dbReference>
<accession>A0A179B1R6</accession>
<dbReference type="InterPro" id="IPR004193">
    <property type="entry name" value="Glyco_hydro_13_N"/>
</dbReference>
<evidence type="ECO:0000256" key="1">
    <source>
        <dbReference type="ARBA" id="ARBA00008061"/>
    </source>
</evidence>
<dbReference type="InterPro" id="IPR013783">
    <property type="entry name" value="Ig-like_fold"/>
</dbReference>
<evidence type="ECO:0000313" key="6">
    <source>
        <dbReference type="Proteomes" id="UP000078368"/>
    </source>
</evidence>
<comment type="similarity">
    <text evidence="1">Belongs to the glycosyl hydrolase 13 family.</text>
</comment>
<dbReference type="InterPro" id="IPR017853">
    <property type="entry name" value="GH"/>
</dbReference>
<name>A0A179B1R6_9ACTO</name>
<dbReference type="OrthoDB" id="3236218at2"/>
<dbReference type="Pfam" id="PF02922">
    <property type="entry name" value="CBM_48"/>
    <property type="match status" value="1"/>
</dbReference>
<dbReference type="SUPFAM" id="SSF51445">
    <property type="entry name" value="(Trans)glycosidases"/>
    <property type="match status" value="1"/>
</dbReference>
<dbReference type="PANTHER" id="PTHR43002">
    <property type="entry name" value="GLYCOGEN DEBRANCHING ENZYME"/>
    <property type="match status" value="1"/>
</dbReference>
<dbReference type="SMART" id="SM00642">
    <property type="entry name" value="Aamy"/>
    <property type="match status" value="1"/>
</dbReference>
<evidence type="ECO:0000259" key="4">
    <source>
        <dbReference type="SMART" id="SM00642"/>
    </source>
</evidence>
<dbReference type="Proteomes" id="UP000078368">
    <property type="component" value="Unassembled WGS sequence"/>
</dbReference>